<feature type="signal peptide" evidence="10">
    <location>
        <begin position="1"/>
        <end position="29"/>
    </location>
</feature>
<evidence type="ECO:0000259" key="11">
    <source>
        <dbReference type="Pfam" id="PF00089"/>
    </source>
</evidence>
<evidence type="ECO:0000313" key="13">
    <source>
        <dbReference type="EMBL" id="BCB74618.1"/>
    </source>
</evidence>
<comment type="similarity">
    <text evidence="1">Belongs to the peptidase S1 family.</text>
</comment>
<evidence type="ECO:0000256" key="5">
    <source>
        <dbReference type="ARBA" id="ARBA00022825"/>
    </source>
</evidence>
<dbReference type="Pfam" id="PF00089">
    <property type="entry name" value="Trypsin"/>
    <property type="match status" value="1"/>
</dbReference>
<evidence type="ECO:0000256" key="3">
    <source>
        <dbReference type="ARBA" id="ARBA00022729"/>
    </source>
</evidence>
<keyword evidence="3 10" id="KW-0732">Signal</keyword>
<evidence type="ECO:0000256" key="4">
    <source>
        <dbReference type="ARBA" id="ARBA00022801"/>
    </source>
</evidence>
<dbReference type="AlphaFoldDB" id="A0A6F8XLE4"/>
<feature type="domain" description="Peptidase S1A alpha-lytic prodomain" evidence="12">
    <location>
        <begin position="85"/>
        <end position="138"/>
    </location>
</feature>
<name>A0A6F8XLE4_9ACTN</name>
<dbReference type="CDD" id="cd21112">
    <property type="entry name" value="alphaLP-like"/>
    <property type="match status" value="1"/>
</dbReference>
<proteinExistence type="inferred from homology"/>
<evidence type="ECO:0000259" key="12">
    <source>
        <dbReference type="Pfam" id="PF02983"/>
    </source>
</evidence>
<reference evidence="13 14" key="1">
    <citation type="submission" date="2020-03" db="EMBL/GenBank/DDBJ databases">
        <title>Whole genome shotgun sequence of Phytohabitans flavus NBRC 107702.</title>
        <authorList>
            <person name="Komaki H."/>
            <person name="Tamura T."/>
        </authorList>
    </citation>
    <scope>NUCLEOTIDE SEQUENCE [LARGE SCALE GENOMIC DNA]</scope>
    <source>
        <strain evidence="13 14">NBRC 107702</strain>
    </source>
</reference>
<feature type="chain" id="PRO_5026318382" evidence="10">
    <location>
        <begin position="30"/>
        <end position="341"/>
    </location>
</feature>
<organism evidence="13 14">
    <name type="scientific">Phytohabitans flavus</name>
    <dbReference type="NCBI Taxonomy" id="1076124"/>
    <lineage>
        <taxon>Bacteria</taxon>
        <taxon>Bacillati</taxon>
        <taxon>Actinomycetota</taxon>
        <taxon>Actinomycetes</taxon>
        <taxon>Micromonosporales</taxon>
        <taxon>Micromonosporaceae</taxon>
    </lineage>
</organism>
<feature type="disulfide bond" evidence="9">
    <location>
        <begin position="290"/>
        <end position="317"/>
    </location>
</feature>
<feature type="active site" description="Charge relay system" evidence="8">
    <location>
        <position position="188"/>
    </location>
</feature>
<protein>
    <submittedName>
        <fullName evidence="13">Serine protease</fullName>
    </submittedName>
</protein>
<evidence type="ECO:0000256" key="7">
    <source>
        <dbReference type="ARBA" id="ARBA00023157"/>
    </source>
</evidence>
<evidence type="ECO:0000256" key="2">
    <source>
        <dbReference type="ARBA" id="ARBA00022670"/>
    </source>
</evidence>
<dbReference type="InterPro" id="IPR004236">
    <property type="entry name" value="Pept_S1_alpha_lytic"/>
</dbReference>
<dbReference type="InterPro" id="IPR033116">
    <property type="entry name" value="TRYPSIN_SER"/>
</dbReference>
<evidence type="ECO:0000256" key="10">
    <source>
        <dbReference type="SAM" id="SignalP"/>
    </source>
</evidence>
<dbReference type="GO" id="GO:0006508">
    <property type="term" value="P:proteolysis"/>
    <property type="evidence" value="ECO:0007669"/>
    <property type="project" value="UniProtKB-KW"/>
</dbReference>
<evidence type="ECO:0000256" key="6">
    <source>
        <dbReference type="ARBA" id="ARBA00023145"/>
    </source>
</evidence>
<dbReference type="PIRSF" id="PIRSF001134">
    <property type="entry name" value="Streptogrisin"/>
    <property type="match status" value="1"/>
</dbReference>
<sequence>MLQVLLRSAAITFLTVTAISTLHAPPAVAAPVTGESATEFGRLLDSPGVYLDAKTGGMVITVTNKAAANRVKAYGAISRIVPRDTATLNAAIRKLDREFRIPGTSWGVDPVINKVVLTVDSTVTGTALTRIRAGAARLGDAVHIEQVPGAISTRIAGGDPIYRPNGRCSLGFHVHDGVGKSFFLTAGHCGVDTRTMYSDTARRHQVGTRSSAYFPGDDYAIYHFVPGRTSNFGVVNNGQDITRAGNAYKGQQIYRSGWATGTRAGFVLATNVTLNLDEGTVYNLVHTTACAEAGDSGGPVYAGTTALGLVSAGRGSCASPAPEMWFQPISEPLDRYDVHVF</sequence>
<dbReference type="RefSeq" id="WP_173034051.1">
    <property type="nucleotide sequence ID" value="NZ_AP022870.1"/>
</dbReference>
<keyword evidence="2 13" id="KW-0645">Protease</keyword>
<dbReference type="SUPFAM" id="SSF50494">
    <property type="entry name" value="Trypsin-like serine proteases"/>
    <property type="match status" value="1"/>
</dbReference>
<dbReference type="Gene3D" id="2.40.10.10">
    <property type="entry name" value="Trypsin-like serine proteases"/>
    <property type="match status" value="2"/>
</dbReference>
<dbReference type="InterPro" id="IPR001316">
    <property type="entry name" value="Pept_S1A_streptogrisin"/>
</dbReference>
<evidence type="ECO:0000313" key="14">
    <source>
        <dbReference type="Proteomes" id="UP000502508"/>
    </source>
</evidence>
<feature type="domain" description="Peptidase S1" evidence="11">
    <location>
        <begin position="155"/>
        <end position="328"/>
    </location>
</feature>
<dbReference type="InterPro" id="IPR009003">
    <property type="entry name" value="Peptidase_S1_PA"/>
</dbReference>
<evidence type="ECO:0000256" key="8">
    <source>
        <dbReference type="PIRSR" id="PIRSR001134-1"/>
    </source>
</evidence>
<dbReference type="InterPro" id="IPR043504">
    <property type="entry name" value="Peptidase_S1_PA_chymotrypsin"/>
</dbReference>
<feature type="disulfide bond" evidence="9">
    <location>
        <begin position="168"/>
        <end position="189"/>
    </location>
</feature>
<keyword evidence="6" id="KW-0865">Zymogen</keyword>
<feature type="active site" description="Charge relay system" evidence="8">
    <location>
        <position position="218"/>
    </location>
</feature>
<dbReference type="InterPro" id="IPR001254">
    <property type="entry name" value="Trypsin_dom"/>
</dbReference>
<keyword evidence="7 9" id="KW-1015">Disulfide bond</keyword>
<accession>A0A6F8XLE4</accession>
<keyword evidence="14" id="KW-1185">Reference proteome</keyword>
<dbReference type="EMBL" id="AP022870">
    <property type="protein sequence ID" value="BCB74618.1"/>
    <property type="molecule type" value="Genomic_DNA"/>
</dbReference>
<feature type="active site" description="Charge relay system" evidence="8">
    <location>
        <position position="296"/>
    </location>
</feature>
<dbReference type="InterPro" id="IPR018114">
    <property type="entry name" value="TRYPSIN_HIS"/>
</dbReference>
<keyword evidence="5" id="KW-0720">Serine protease</keyword>
<dbReference type="KEGG" id="pfla:Pflav_010280"/>
<dbReference type="Proteomes" id="UP000502508">
    <property type="component" value="Chromosome"/>
</dbReference>
<evidence type="ECO:0000256" key="1">
    <source>
        <dbReference type="ARBA" id="ARBA00007664"/>
    </source>
</evidence>
<reference evidence="13 14" key="2">
    <citation type="submission" date="2020-03" db="EMBL/GenBank/DDBJ databases">
        <authorList>
            <person name="Ichikawa N."/>
            <person name="Kimura A."/>
            <person name="Kitahashi Y."/>
            <person name="Uohara A."/>
        </authorList>
    </citation>
    <scope>NUCLEOTIDE SEQUENCE [LARGE SCALE GENOMIC DNA]</scope>
    <source>
        <strain evidence="13 14">NBRC 107702</strain>
    </source>
</reference>
<dbReference type="PROSITE" id="PS00135">
    <property type="entry name" value="TRYPSIN_SER"/>
    <property type="match status" value="1"/>
</dbReference>
<keyword evidence="4" id="KW-0378">Hydrolase</keyword>
<dbReference type="PROSITE" id="PS00134">
    <property type="entry name" value="TRYPSIN_HIS"/>
    <property type="match status" value="1"/>
</dbReference>
<evidence type="ECO:0000256" key="9">
    <source>
        <dbReference type="PIRSR" id="PIRSR001134-2"/>
    </source>
</evidence>
<gene>
    <name evidence="13" type="ORF">Pflav_010280</name>
</gene>
<dbReference type="PRINTS" id="PR00861">
    <property type="entry name" value="ALYTICPTASE"/>
</dbReference>
<dbReference type="GO" id="GO:0004252">
    <property type="term" value="F:serine-type endopeptidase activity"/>
    <property type="evidence" value="ECO:0007669"/>
    <property type="project" value="InterPro"/>
</dbReference>
<dbReference type="GO" id="GO:0005576">
    <property type="term" value="C:extracellular region"/>
    <property type="evidence" value="ECO:0007669"/>
    <property type="project" value="InterPro"/>
</dbReference>
<dbReference type="Pfam" id="PF02983">
    <property type="entry name" value="Pro_Al_protease"/>
    <property type="match status" value="1"/>
</dbReference>